<name>A0A811K5Y2_9BILA</name>
<feature type="region of interest" description="Disordered" evidence="1">
    <location>
        <begin position="198"/>
        <end position="240"/>
    </location>
</feature>
<evidence type="ECO:0000313" key="3">
    <source>
        <dbReference type="Proteomes" id="UP000614601"/>
    </source>
</evidence>
<feature type="compositionally biased region" description="Basic and acidic residues" evidence="1">
    <location>
        <begin position="77"/>
        <end position="91"/>
    </location>
</feature>
<feature type="region of interest" description="Disordered" evidence="1">
    <location>
        <begin position="53"/>
        <end position="91"/>
    </location>
</feature>
<reference evidence="2" key="1">
    <citation type="submission" date="2020-09" db="EMBL/GenBank/DDBJ databases">
        <authorList>
            <person name="Kikuchi T."/>
        </authorList>
    </citation>
    <scope>NUCLEOTIDE SEQUENCE</scope>
    <source>
        <strain evidence="2">SH1</strain>
    </source>
</reference>
<protein>
    <submittedName>
        <fullName evidence="2">Uncharacterized protein</fullName>
    </submittedName>
</protein>
<proteinExistence type="predicted"/>
<evidence type="ECO:0000313" key="2">
    <source>
        <dbReference type="EMBL" id="CAD5211392.1"/>
    </source>
</evidence>
<dbReference type="AlphaFoldDB" id="A0A811K5Y2"/>
<dbReference type="EMBL" id="CAJFDH010000002">
    <property type="protein sequence ID" value="CAD5211392.1"/>
    <property type="molecule type" value="Genomic_DNA"/>
</dbReference>
<organism evidence="2 3">
    <name type="scientific">Bursaphelenchus okinawaensis</name>
    <dbReference type="NCBI Taxonomy" id="465554"/>
    <lineage>
        <taxon>Eukaryota</taxon>
        <taxon>Metazoa</taxon>
        <taxon>Ecdysozoa</taxon>
        <taxon>Nematoda</taxon>
        <taxon>Chromadorea</taxon>
        <taxon>Rhabditida</taxon>
        <taxon>Tylenchina</taxon>
        <taxon>Tylenchomorpha</taxon>
        <taxon>Aphelenchoidea</taxon>
        <taxon>Aphelenchoididae</taxon>
        <taxon>Bursaphelenchus</taxon>
    </lineage>
</organism>
<dbReference type="InterPro" id="IPR035892">
    <property type="entry name" value="C2_domain_sf"/>
</dbReference>
<dbReference type="OrthoDB" id="5864499at2759"/>
<feature type="compositionally biased region" description="Polar residues" evidence="1">
    <location>
        <begin position="215"/>
        <end position="225"/>
    </location>
</feature>
<evidence type="ECO:0000256" key="1">
    <source>
        <dbReference type="SAM" id="MobiDB-lite"/>
    </source>
</evidence>
<dbReference type="Proteomes" id="UP000783686">
    <property type="component" value="Unassembled WGS sequence"/>
</dbReference>
<dbReference type="Gene3D" id="2.60.40.150">
    <property type="entry name" value="C2 domain"/>
    <property type="match status" value="1"/>
</dbReference>
<dbReference type="EMBL" id="CAJFCW020000002">
    <property type="protein sequence ID" value="CAG9093361.1"/>
    <property type="molecule type" value="Genomic_DNA"/>
</dbReference>
<sequence length="360" mass="41353">MNFLAKHFFDYQSFVNLPQKAVQLHKTPYSEAGIDPSAAWAPKNMQVQGKNMATPGARANRNNIEHRPGCHRHGRPSKLENRRWGERRSELKDERVVPHKDEWMSSLDGDFKHFQEESEEEEDVLEYIPKCLRNKTLLDAQILVIMTLTSRLEFVTLTIKKVRGMKHLKNPFVRMRHYDGIALIEERTSTIQELEVTVSDTTGSGGPSRPPSSPQLRSNHVNRGNLQRRAFSRQGSERTNEGREFGINESFLLMVNPHRLKSSYVIIQVFASRFLTMKRENPENPSESVIIVEELIEEVGVCVIGASKVSSRGLYHWKQMINKHGHPVCAWHYLFGALPHDEVTQEVMNAEIQNPETRVP</sequence>
<comment type="caution">
    <text evidence="2">The sequence shown here is derived from an EMBL/GenBank/DDBJ whole genome shotgun (WGS) entry which is preliminary data.</text>
</comment>
<gene>
    <name evidence="2" type="ORF">BOKJ2_LOCUS3671</name>
</gene>
<accession>A0A811K5Y2</accession>
<dbReference type="Proteomes" id="UP000614601">
    <property type="component" value="Unassembled WGS sequence"/>
</dbReference>
<keyword evidence="3" id="KW-1185">Reference proteome</keyword>